<dbReference type="AlphaFoldDB" id="A0A1J4KIA5"/>
<dbReference type="InterPro" id="IPR016024">
    <property type="entry name" value="ARM-type_fold"/>
</dbReference>
<keyword evidence="2" id="KW-1185">Reference proteome</keyword>
<evidence type="ECO:0008006" key="3">
    <source>
        <dbReference type="Google" id="ProtNLM"/>
    </source>
</evidence>
<evidence type="ECO:0000313" key="2">
    <source>
        <dbReference type="Proteomes" id="UP000179807"/>
    </source>
</evidence>
<name>A0A1J4KIA5_9EUKA</name>
<dbReference type="SUPFAM" id="SSF48371">
    <property type="entry name" value="ARM repeat"/>
    <property type="match status" value="1"/>
</dbReference>
<dbReference type="RefSeq" id="XP_068362550.1">
    <property type="nucleotide sequence ID" value="XM_068502101.1"/>
</dbReference>
<proteinExistence type="predicted"/>
<accession>A0A1J4KIA5</accession>
<evidence type="ECO:0000313" key="1">
    <source>
        <dbReference type="EMBL" id="OHT09414.1"/>
    </source>
</evidence>
<reference evidence="1" key="1">
    <citation type="submission" date="2016-10" db="EMBL/GenBank/DDBJ databases">
        <authorList>
            <person name="Benchimol M."/>
            <person name="Almeida L.G."/>
            <person name="Vasconcelos A.T."/>
            <person name="Perreira-Neves A."/>
            <person name="Rosa I.A."/>
            <person name="Tasca T."/>
            <person name="Bogo M.R."/>
            <person name="de Souza W."/>
        </authorList>
    </citation>
    <scope>NUCLEOTIDE SEQUENCE [LARGE SCALE GENOMIC DNA]</scope>
    <source>
        <strain evidence="1">K</strain>
    </source>
</reference>
<dbReference type="Proteomes" id="UP000179807">
    <property type="component" value="Unassembled WGS sequence"/>
</dbReference>
<dbReference type="GeneID" id="94836805"/>
<organism evidence="1 2">
    <name type="scientific">Tritrichomonas foetus</name>
    <dbReference type="NCBI Taxonomy" id="1144522"/>
    <lineage>
        <taxon>Eukaryota</taxon>
        <taxon>Metamonada</taxon>
        <taxon>Parabasalia</taxon>
        <taxon>Tritrichomonadida</taxon>
        <taxon>Tritrichomonadidae</taxon>
        <taxon>Tritrichomonas</taxon>
    </lineage>
</organism>
<dbReference type="Gene3D" id="1.25.10.10">
    <property type="entry name" value="Leucine-rich Repeat Variant"/>
    <property type="match status" value="1"/>
</dbReference>
<comment type="caution">
    <text evidence="1">The sequence shown here is derived from an EMBL/GenBank/DDBJ whole genome shotgun (WGS) entry which is preliminary data.</text>
</comment>
<protein>
    <recommendedName>
        <fullName evidence="3">Importin N-terminal domain-containing protein</fullName>
    </recommendedName>
</protein>
<dbReference type="EMBL" id="MLAK01000639">
    <property type="protein sequence ID" value="OHT09414.1"/>
    <property type="molecule type" value="Genomic_DNA"/>
</dbReference>
<dbReference type="InterPro" id="IPR011989">
    <property type="entry name" value="ARM-like"/>
</dbReference>
<dbReference type="VEuPathDB" id="TrichDB:TRFO_21639"/>
<sequence>MTSNELQKYSTLFCNSLSQDENVRNSATAVIEGYLREKRLKFMNNCLMLIKQQNLNILLIKQALLFINMALSPTFGASFDDIQELWAENIKQGQNNIDIAEEYIGICINLLSHEDNAIREISSQCLSRIFSVHRGRFDKYFTKIFEIVKNPSTQMIPRISALIALKYQIQYISTFPAFSFSDNFQHTFHEIGDFFVSTVLPNYQQFSTQFISEYYETMAALRSIQIRNDQFEIIKPEIDEERASINIQFIEQFFLHTFNTLVTAPVFVFVSIHHFLFALVESYYDRNICSIDQLFGFIVKLNFPMIIPPTEKSYIAIDFWNEICRFERDRIKIINKIEKYEEIRNFHHFPDSLQCKEPKPVYQNVINNICAQLLPLLFQSMTVIDVTDNEVEDISLQIEPHMYATSCVRKIFNINPEICFQNVIGFFEQTKSSLDWNIRHAQMLLIWCICDCSFYLPVFEYIQSISDFFIQTLAQNNDNLRLVETTISALSAAFNTYKLFINPEQGLVLMNLISNYCKNPSTVIIQRSLQLLVSFISSFDKTNPNSGIDSILPLTQQIILDVSHVPDFFETFYVRNLYQVKVSIIQSVHRSRSNIIIPLMEESFNNFMNAPHPAVFLGELDVICTIMSLFGEYFIEKGIIVAQKLISTLNGANQAISEDCLSYLINIVTALGSNSAPLVPQIKEQVSIAYNSQSPSMIINLNRIIGLLFSTTGPLMEDVLVPTVTSIIQILNNINDENSFILAHQVHFLLYPLAQILQAVPRELPINESLRDQFYQIFKVFRTFPAPNDECLNLLFEALLIGFASIISSSDRQFLIKQKLEIFKIVGFVNKIQNKSDGLLHAYCDFMETAGSVMLNDNLLKIKLLNNENMRPIIWAEASSDVNLKKRAHDLLTRLKK</sequence>
<gene>
    <name evidence="1" type="ORF">TRFO_21639</name>
</gene>